<evidence type="ECO:0000313" key="5">
    <source>
        <dbReference type="EMBL" id="GBF95889.1"/>
    </source>
</evidence>
<keyword evidence="1" id="KW-0808">Transferase</keyword>
<evidence type="ECO:0000256" key="2">
    <source>
        <dbReference type="SAM" id="Phobius"/>
    </source>
</evidence>
<dbReference type="Pfam" id="PF02797">
    <property type="entry name" value="Chal_sti_synt_C"/>
    <property type="match status" value="1"/>
</dbReference>
<evidence type="ECO:0000256" key="1">
    <source>
        <dbReference type="PIRNR" id="PIRNR036417"/>
    </source>
</evidence>
<dbReference type="Proteomes" id="UP000247498">
    <property type="component" value="Unassembled WGS sequence"/>
</dbReference>
<evidence type="ECO:0000259" key="4">
    <source>
        <dbReference type="Pfam" id="PF08392"/>
    </source>
</evidence>
<dbReference type="Gene3D" id="3.40.47.10">
    <property type="match status" value="1"/>
</dbReference>
<accession>A0A2V0P8J7</accession>
<dbReference type="Pfam" id="PF08392">
    <property type="entry name" value="FAE1_CUT1_RppA"/>
    <property type="match status" value="1"/>
</dbReference>
<feature type="transmembrane region" description="Helical" evidence="2">
    <location>
        <begin position="49"/>
        <end position="72"/>
    </location>
</feature>
<proteinExistence type="inferred from homology"/>
<comment type="similarity">
    <text evidence="1">Belongs to the thiolase-like superfamily. Chalcone/stilbene synthases family.</text>
</comment>
<dbReference type="GO" id="GO:0006633">
    <property type="term" value="P:fatty acid biosynthetic process"/>
    <property type="evidence" value="ECO:0007669"/>
    <property type="project" value="UniProtKB-UniPathway"/>
</dbReference>
<comment type="caution">
    <text evidence="5">The sequence shown here is derived from an EMBL/GenBank/DDBJ whole genome shotgun (WGS) entry which is preliminary data.</text>
</comment>
<keyword evidence="2" id="KW-1133">Transmembrane helix</keyword>
<dbReference type="InParanoid" id="A0A2V0P8J7"/>
<keyword evidence="2" id="KW-0812">Transmembrane</keyword>
<keyword evidence="6" id="KW-1185">Reference proteome</keyword>
<dbReference type="AlphaFoldDB" id="A0A2V0P8J7"/>
<evidence type="ECO:0000259" key="3">
    <source>
        <dbReference type="Pfam" id="PF02797"/>
    </source>
</evidence>
<name>A0A2V0P8J7_9CHLO</name>
<dbReference type="CDD" id="cd00831">
    <property type="entry name" value="CHS_like"/>
    <property type="match status" value="1"/>
</dbReference>
<dbReference type="InterPro" id="IPR013601">
    <property type="entry name" value="FAE1_typ3_polyketide_synth"/>
</dbReference>
<keyword evidence="1" id="KW-0012">Acyltransferase</keyword>
<dbReference type="UniPathway" id="UPA00094"/>
<dbReference type="SUPFAM" id="SSF53901">
    <property type="entry name" value="Thiolase-like"/>
    <property type="match status" value="2"/>
</dbReference>
<dbReference type="GO" id="GO:0016020">
    <property type="term" value="C:membrane"/>
    <property type="evidence" value="ECO:0007669"/>
    <property type="project" value="InterPro"/>
</dbReference>
<dbReference type="OrthoDB" id="329835at2759"/>
<feature type="domain" description="Chalcone/stilbene synthase C-terminal" evidence="3">
    <location>
        <begin position="380"/>
        <end position="435"/>
    </location>
</feature>
<dbReference type="InterPro" id="IPR016039">
    <property type="entry name" value="Thiolase-like"/>
</dbReference>
<dbReference type="PIRSF" id="PIRSF036417">
    <property type="entry name" value="3-ktacl-CoA_syn"/>
    <property type="match status" value="1"/>
</dbReference>
<gene>
    <name evidence="5" type="ORF">Rsub_08480</name>
</gene>
<dbReference type="EMBL" id="BDRX01000071">
    <property type="protein sequence ID" value="GBF95889.1"/>
    <property type="molecule type" value="Genomic_DNA"/>
</dbReference>
<organism evidence="5 6">
    <name type="scientific">Raphidocelis subcapitata</name>
    <dbReference type="NCBI Taxonomy" id="307507"/>
    <lineage>
        <taxon>Eukaryota</taxon>
        <taxon>Viridiplantae</taxon>
        <taxon>Chlorophyta</taxon>
        <taxon>core chlorophytes</taxon>
        <taxon>Chlorophyceae</taxon>
        <taxon>CS clade</taxon>
        <taxon>Sphaeropleales</taxon>
        <taxon>Selenastraceae</taxon>
        <taxon>Raphidocelis</taxon>
    </lineage>
</organism>
<protein>
    <recommendedName>
        <fullName evidence="1">3-ketoacyl-CoA synthase</fullName>
        <ecNumber evidence="1">2.3.1.-</ecNumber>
    </recommendedName>
</protein>
<dbReference type="PANTHER" id="PTHR31561">
    <property type="entry name" value="3-KETOACYL-COA SYNTHASE"/>
    <property type="match status" value="1"/>
</dbReference>
<comment type="pathway">
    <text evidence="1">Lipid metabolism; fatty acid biosynthesis.</text>
</comment>
<keyword evidence="2" id="KW-0472">Membrane</keyword>
<dbReference type="InterPro" id="IPR012328">
    <property type="entry name" value="Chalcone/stilbene_synt_C"/>
</dbReference>
<evidence type="ECO:0000313" key="6">
    <source>
        <dbReference type="Proteomes" id="UP000247498"/>
    </source>
</evidence>
<dbReference type="EC" id="2.3.1.-" evidence="1"/>
<dbReference type="GO" id="GO:0016747">
    <property type="term" value="F:acyltransferase activity, transferring groups other than amino-acyl groups"/>
    <property type="evidence" value="ECO:0007669"/>
    <property type="project" value="InterPro"/>
</dbReference>
<dbReference type="STRING" id="307507.A0A2V0P8J7"/>
<reference evidence="5 6" key="1">
    <citation type="journal article" date="2018" name="Sci. Rep.">
        <title>Raphidocelis subcapitata (=Pseudokirchneriella subcapitata) provides an insight into genome evolution and environmental adaptations in the Sphaeropleales.</title>
        <authorList>
            <person name="Suzuki S."/>
            <person name="Yamaguchi H."/>
            <person name="Nakajima N."/>
            <person name="Kawachi M."/>
        </authorList>
    </citation>
    <scope>NUCLEOTIDE SEQUENCE [LARGE SCALE GENOMIC DNA]</scope>
    <source>
        <strain evidence="5 6">NIES-35</strain>
    </source>
</reference>
<sequence length="505" mass="56412">MSNLLKRAVDNAGTGLAVPIAAALMYKLQQMHESGQLQSLLEYAQSTQLQCNLLTGVLAAAALAVVLLYRVLNPGRPVYLLDFAMALPPEDWKFPRRKFLLASACNPDFTKDDMEFQERIVFRSGLGDDTTCPPWLMGHPFFFDMAHARLEFEVTCFYAVEQLLNRTNITPKQISCVIVNSSLFNPTPSLAAMIMNRFKMSSSTINYNLGGMGCSASLVAIDLARKALQLMPNSYVLVVSHENITNNWYPGQDRSMLVPNCIFRANGAAMLLTNKASEASRSKYYLKHLVRVNMAGSDKGYSCVYQTEDDMGDIGVRLSKDLTGVAAQALMTNLTRLGPLVLPLSEKLAFAANMVKEKIYGRDKKNPYIPNFKAAVDHVCIHSGGRAVIDGMQKVLKMDEDETEPSRATLYKWGNVSSSSVWYVLAFIESFKGLKAGEKIWQLSFGSGFKCNSAIWVANRKIKFMHPCWEDFDIEKMRLELADLNRMVAEERAARRVEGRATHDE</sequence>
<dbReference type="InterPro" id="IPR012392">
    <property type="entry name" value="3-ktacl-CoA_syn"/>
</dbReference>
<feature type="domain" description="FAE" evidence="4">
    <location>
        <begin position="76"/>
        <end position="358"/>
    </location>
</feature>